<reference evidence="13" key="3">
    <citation type="submission" date="2025-09" db="UniProtKB">
        <authorList>
            <consortium name="Ensembl"/>
        </authorList>
    </citation>
    <scope>IDENTIFICATION</scope>
</reference>
<evidence type="ECO:0000256" key="6">
    <source>
        <dbReference type="ARBA" id="ARBA00023054"/>
    </source>
</evidence>
<dbReference type="AlphaFoldDB" id="A0A8C5GVJ7"/>
<dbReference type="Pfam" id="PF11527">
    <property type="entry name" value="ARL2_Bind_BART"/>
    <property type="match status" value="1"/>
</dbReference>
<feature type="region of interest" description="Disordered" evidence="11">
    <location>
        <begin position="184"/>
        <end position="213"/>
    </location>
</feature>
<dbReference type="CTD" id="112942"/>
<organism evidence="13 14">
    <name type="scientific">Gouania willdenowi</name>
    <name type="common">Blunt-snouted clingfish</name>
    <name type="synonym">Lepadogaster willdenowi</name>
    <dbReference type="NCBI Taxonomy" id="441366"/>
    <lineage>
        <taxon>Eukaryota</taxon>
        <taxon>Metazoa</taxon>
        <taxon>Chordata</taxon>
        <taxon>Craniata</taxon>
        <taxon>Vertebrata</taxon>
        <taxon>Euteleostomi</taxon>
        <taxon>Actinopterygii</taxon>
        <taxon>Neopterygii</taxon>
        <taxon>Teleostei</taxon>
        <taxon>Neoteleostei</taxon>
        <taxon>Acanthomorphata</taxon>
        <taxon>Ovalentaria</taxon>
        <taxon>Blenniimorphae</taxon>
        <taxon>Blenniiformes</taxon>
        <taxon>Gobiesocoidei</taxon>
        <taxon>Gobiesocidae</taxon>
        <taxon>Gobiesocinae</taxon>
        <taxon>Gouania</taxon>
    </lineage>
</organism>
<evidence type="ECO:0000256" key="10">
    <source>
        <dbReference type="SAM" id="Coils"/>
    </source>
</evidence>
<sequence>MAEDDSEWVVESIVGYLGSPEWLIPVTDFMENKCTVFDDEDENKLSYTEIHESYKSLVEKLLENYMQEVGINEEQFLDACTSPFAKSKTLQAVFQPVLATDDFEVFRSLMVQKNMELQLQALRVIKERNGALPECLTDGVDVMTELQQQEMKILQEVLKRSKEEYDQELSRRLLEEDFGATSSSRSLRKLTTEGEESQITTSTPSQHNDGAKAKDVQSISSCSNGHHASLVNGNTLPQTKLVSPVRDEVMEMTTTTGSGVLSSFSLKPTSECISNGAAEPTVLPAVRPIQPTINSQAAAKAWLEEAHREAGFSKPYTELSESQQEQLQQRAAYLRQQRDKLHALKKEQQKTKYTAKPEEAPPTTTTTNTTTTPTQDISAEEKKKLQKRKHLAEKLKEEVIKK</sequence>
<feature type="region of interest" description="Disordered" evidence="11">
    <location>
        <begin position="340"/>
        <end position="402"/>
    </location>
</feature>
<keyword evidence="6 10" id="KW-0175">Coiled coil</keyword>
<evidence type="ECO:0000256" key="5">
    <source>
        <dbReference type="ARBA" id="ARBA00022490"/>
    </source>
</evidence>
<comment type="similarity">
    <text evidence="3">Belongs to the CFAP36 family.</text>
</comment>
<comment type="subcellular location">
    <subcellularLocation>
        <location evidence="1">Cell projection</location>
        <location evidence="1">Cilium</location>
    </subcellularLocation>
    <subcellularLocation>
        <location evidence="2">Cytoplasm</location>
    </subcellularLocation>
</comment>
<gene>
    <name evidence="13" type="primary">cfap36</name>
</gene>
<dbReference type="GeneID" id="114476723"/>
<dbReference type="Gene3D" id="1.20.1520.10">
    <property type="entry name" value="ADP-ribosylation factor-like 2-binding protein, domain"/>
    <property type="match status" value="1"/>
</dbReference>
<evidence type="ECO:0000256" key="8">
    <source>
        <dbReference type="ARBA" id="ARBA00023273"/>
    </source>
</evidence>
<evidence type="ECO:0000256" key="2">
    <source>
        <dbReference type="ARBA" id="ARBA00004496"/>
    </source>
</evidence>
<keyword evidence="5" id="KW-0963">Cytoplasm</keyword>
<feature type="compositionally biased region" description="Basic and acidic residues" evidence="11">
    <location>
        <begin position="392"/>
        <end position="402"/>
    </location>
</feature>
<name>A0A8C5GVJ7_GOUWI</name>
<proteinExistence type="inferred from homology"/>
<dbReference type="InterPro" id="IPR042541">
    <property type="entry name" value="BART_sf"/>
</dbReference>
<dbReference type="PANTHER" id="PTHR21532">
    <property type="entry name" value="PHOSPHODIESTERASE HL"/>
    <property type="match status" value="1"/>
</dbReference>
<dbReference type="InterPro" id="IPR023379">
    <property type="entry name" value="BART_dom"/>
</dbReference>
<dbReference type="GO" id="GO:0005930">
    <property type="term" value="C:axoneme"/>
    <property type="evidence" value="ECO:0007669"/>
    <property type="project" value="TreeGrafter"/>
</dbReference>
<feature type="domain" description="BART" evidence="12">
    <location>
        <begin position="6"/>
        <end position="118"/>
    </location>
</feature>
<evidence type="ECO:0000256" key="4">
    <source>
        <dbReference type="ARBA" id="ARBA00021815"/>
    </source>
</evidence>
<dbReference type="Ensembl" id="ENSGWIT00000039636.1">
    <property type="protein sequence ID" value="ENSGWIP00000036369.1"/>
    <property type="gene ID" value="ENSGWIG00000018743.1"/>
</dbReference>
<evidence type="ECO:0000256" key="1">
    <source>
        <dbReference type="ARBA" id="ARBA00004138"/>
    </source>
</evidence>
<protein>
    <recommendedName>
        <fullName evidence="4">Cilia- and flagella-associated protein 36</fullName>
    </recommendedName>
    <alternativeName>
        <fullName evidence="9">Coiled-coil domain-containing protein 104</fullName>
    </alternativeName>
</protein>
<feature type="coiled-coil region" evidence="10">
    <location>
        <begin position="144"/>
        <end position="171"/>
    </location>
</feature>
<dbReference type="OrthoDB" id="272687at2759"/>
<feature type="compositionally biased region" description="Polar residues" evidence="11">
    <location>
        <begin position="197"/>
        <end position="208"/>
    </location>
</feature>
<evidence type="ECO:0000256" key="7">
    <source>
        <dbReference type="ARBA" id="ARBA00023069"/>
    </source>
</evidence>
<keyword evidence="8" id="KW-0966">Cell projection</keyword>
<accession>A0A8C5GVJ7</accession>
<evidence type="ECO:0000313" key="13">
    <source>
        <dbReference type="Ensembl" id="ENSGWIP00000036369.1"/>
    </source>
</evidence>
<feature type="compositionally biased region" description="Low complexity" evidence="11">
    <location>
        <begin position="361"/>
        <end position="374"/>
    </location>
</feature>
<reference evidence="13" key="1">
    <citation type="submission" date="2020-06" db="EMBL/GenBank/DDBJ databases">
        <authorList>
            <consortium name="Wellcome Sanger Institute Data Sharing"/>
        </authorList>
    </citation>
    <scope>NUCLEOTIDE SEQUENCE [LARGE SCALE GENOMIC DNA]</scope>
</reference>
<keyword evidence="7" id="KW-0969">Cilium</keyword>
<feature type="compositionally biased region" description="Basic and acidic residues" evidence="11">
    <location>
        <begin position="340"/>
        <end position="359"/>
    </location>
</feature>
<evidence type="ECO:0000313" key="14">
    <source>
        <dbReference type="Proteomes" id="UP000694680"/>
    </source>
</evidence>
<dbReference type="PANTHER" id="PTHR21532:SF0">
    <property type="entry name" value="CILIA- AND FLAGELLA-ASSOCIATED PROTEIN 36"/>
    <property type="match status" value="1"/>
</dbReference>
<dbReference type="Proteomes" id="UP000694680">
    <property type="component" value="Chromosome 15"/>
</dbReference>
<keyword evidence="14" id="KW-1185">Reference proteome</keyword>
<dbReference type="GO" id="GO:0097546">
    <property type="term" value="C:ciliary base"/>
    <property type="evidence" value="ECO:0007669"/>
    <property type="project" value="TreeGrafter"/>
</dbReference>
<evidence type="ECO:0000259" key="12">
    <source>
        <dbReference type="Pfam" id="PF11527"/>
    </source>
</evidence>
<evidence type="ECO:0000256" key="11">
    <source>
        <dbReference type="SAM" id="MobiDB-lite"/>
    </source>
</evidence>
<evidence type="ECO:0000256" key="3">
    <source>
        <dbReference type="ARBA" id="ARBA00007460"/>
    </source>
</evidence>
<reference evidence="13" key="2">
    <citation type="submission" date="2025-08" db="UniProtKB">
        <authorList>
            <consortium name="Ensembl"/>
        </authorList>
    </citation>
    <scope>IDENTIFICATION</scope>
</reference>
<dbReference type="RefSeq" id="XP_028324382.1">
    <property type="nucleotide sequence ID" value="XM_028468581.1"/>
</dbReference>
<evidence type="ECO:0000256" key="9">
    <source>
        <dbReference type="ARBA" id="ARBA00031593"/>
    </source>
</evidence>
<dbReference type="InterPro" id="IPR038888">
    <property type="entry name" value="CFAP36"/>
</dbReference>